<reference evidence="3 4" key="1">
    <citation type="submission" date="2023-07" db="EMBL/GenBank/DDBJ databases">
        <title>Sequencing the genomes of 1000 actinobacteria strains.</title>
        <authorList>
            <person name="Klenk H.-P."/>
        </authorList>
    </citation>
    <scope>NUCLEOTIDE SEQUENCE [LARGE SCALE GENOMIC DNA]</scope>
    <source>
        <strain evidence="3 4">DSM 46740</strain>
    </source>
</reference>
<dbReference type="SUPFAM" id="SSF160991">
    <property type="entry name" value="CV3147-like"/>
    <property type="match status" value="1"/>
</dbReference>
<dbReference type="InterPro" id="IPR010318">
    <property type="entry name" value="S-Me-THD_N"/>
</dbReference>
<keyword evidence="4" id="KW-1185">Reference proteome</keyword>
<dbReference type="RefSeq" id="WP_307558786.1">
    <property type="nucleotide sequence ID" value="NZ_JAUSQU010000001.1"/>
</dbReference>
<comment type="caution">
    <text evidence="3">The sequence shown here is derived from an EMBL/GenBank/DDBJ whole genome shotgun (WGS) entry which is preliminary data.</text>
</comment>
<evidence type="ECO:0000313" key="3">
    <source>
        <dbReference type="EMBL" id="MDP9844144.1"/>
    </source>
</evidence>
<dbReference type="Proteomes" id="UP001225356">
    <property type="component" value="Unassembled WGS sequence"/>
</dbReference>
<evidence type="ECO:0000259" key="1">
    <source>
        <dbReference type="Pfam" id="PF06032"/>
    </source>
</evidence>
<dbReference type="InterPro" id="IPR048350">
    <property type="entry name" value="S-Me-THD-like_C"/>
</dbReference>
<dbReference type="Pfam" id="PF06032">
    <property type="entry name" value="S-Me-THD_N"/>
    <property type="match status" value="1"/>
</dbReference>
<evidence type="ECO:0000313" key="4">
    <source>
        <dbReference type="Proteomes" id="UP001225356"/>
    </source>
</evidence>
<dbReference type="InterPro" id="IPR027479">
    <property type="entry name" value="S-Me-THD_N_sf"/>
</dbReference>
<proteinExistence type="predicted"/>
<dbReference type="EMBL" id="JAUSQU010000001">
    <property type="protein sequence ID" value="MDP9844144.1"/>
    <property type="molecule type" value="Genomic_DNA"/>
</dbReference>
<gene>
    <name evidence="3" type="ORF">J2853_003355</name>
</gene>
<protein>
    <submittedName>
        <fullName evidence="3">DUF917 family protein</fullName>
    </submittedName>
</protein>
<dbReference type="Gene3D" id="3.40.1610.10">
    <property type="entry name" value="CV3147-like domain"/>
    <property type="match status" value="1"/>
</dbReference>
<accession>A0ABT9QDK2</accession>
<feature type="domain" description="S-Me-THD-like C-terminal" evidence="2">
    <location>
        <begin position="175"/>
        <end position="350"/>
    </location>
</feature>
<dbReference type="InterPro" id="IPR024071">
    <property type="entry name" value="S-Me-THD_C_sf"/>
</dbReference>
<feature type="domain" description="S-Me-THD N-terminal" evidence="1">
    <location>
        <begin position="20"/>
        <end position="171"/>
    </location>
</feature>
<organism evidence="3 4">
    <name type="scientific">Streptosporangium lutulentum</name>
    <dbReference type="NCBI Taxonomy" id="1461250"/>
    <lineage>
        <taxon>Bacteria</taxon>
        <taxon>Bacillati</taxon>
        <taxon>Actinomycetota</taxon>
        <taxon>Actinomycetes</taxon>
        <taxon>Streptosporangiales</taxon>
        <taxon>Streptosporangiaceae</taxon>
        <taxon>Streptosporangium</taxon>
    </lineage>
</organism>
<sequence length="352" mass="36343">MNHQSAGKAPPKIDLTSFGAFAAGSQLFATGAAELSFHLASDWARSVLGEGVRVCRAADLPPRTLCAAVCLVGSSTALGERLPTGNEPVQVIRGLERRLGQEIGAVVALNLDAESALLPVITAALLDIPLVDGDGSGRVFPLLNQSTYTLGGVSVTPLVMAGPADDVVVLDTGPDRVEELIRPLVLALGGWTVTACYPMTAEVLARVVVPGTVSRLMEAGVPGAPRSIAAPYGVRTLCRGRIAAVETSTGHGMDLTLPSLPSSIVVEEKEGLGRLIRLEAHNEIVFALVDGAMAAMAPDQICMISTVDGMAVDVDKAVPGLEVEVMVVRAAPVWHTGEGVALGGLRAFGVPL</sequence>
<name>A0ABT9QDK2_9ACTN</name>
<dbReference type="Gene3D" id="2.40.390.10">
    <property type="entry name" value="CV3147-like"/>
    <property type="match status" value="1"/>
</dbReference>
<evidence type="ECO:0000259" key="2">
    <source>
        <dbReference type="Pfam" id="PF20906"/>
    </source>
</evidence>
<dbReference type="Pfam" id="PF20906">
    <property type="entry name" value="S-Me-THD_C"/>
    <property type="match status" value="1"/>
</dbReference>